<sequence length="780" mass="82974">MAAETEFGEEEIASHGADSIQELLGRLAPFINDGGDVPVILINGKPVGFDRSILSYPAEALERLAVLKPEAAAQYGEAARKRVVNLVLKKNFSMLNVDAGANFATAGGQYGGNLSAGRSAISGDTRWNVQARISGDTGLRKDARNIPQPAGRFDSVGFVSGINGGEIDPALSLAAGGLVTVAGIPTGAMAGGPALADFVTTAGELHGVDPHVYETFQSSRRNMSMNVGVTRPVGDFSVSLNVNANKNGSDGLRGLPMASVVIPTGSPWSPFAEDVLLTRPFAGERALRSDNSSKSIGGSLSLNGSIGGWQTSLGVNYSRNWSDNLFETGVDVDRVQQLIDAADTAFNPYGVWDDSLLRSNRNRTRGENLSGQIRVQKSIIDLPAGPLTSSFSVNASRGSSESRRSDNRGGPAEVYKSTNRQMDGQLSLSVPISRQGDAEIGPLGDLSVDLSMSGQAMSNSPLQTLFNGTLSWSPLPMVQFRASLDYSEVSPSFELLTGPIVTAVNRIFDYARGEVAEPVWITGGNPDLGRGSRQGLTLDATVRPLDNQVLSLNIGYRQAVAKGAVSSFPELTPVIEAAFPERVTRDAAGRLIAVDARSINLARDTDAGLSSGIALRLPGRGGGKVAPENALQFSVALNHSMRIKSQLQTRAGVPVIDRLEGSGQSRHTLSMQVTVGKRGLGTSLNGSWSSPARVSNADRPFRFKPPMIFNASMFFEPDHIFGQPKKGGLISNLKLSFDVQNLFNGYRRVTLDDGSVPAGYSREEIDPLGRVVRMTVRKRF</sequence>
<dbReference type="PANTHER" id="PTHR47234">
    <property type="match status" value="1"/>
</dbReference>
<gene>
    <name evidence="5" type="ORF">CDQ91_01520</name>
</gene>
<keyword evidence="2" id="KW-0472">Membrane</keyword>
<evidence type="ECO:0000256" key="1">
    <source>
        <dbReference type="ARBA" id="ARBA00004442"/>
    </source>
</evidence>
<dbReference type="Proteomes" id="UP000197097">
    <property type="component" value="Unassembled WGS sequence"/>
</dbReference>
<proteinExistence type="predicted"/>
<name>A0A246K584_9SPHN</name>
<keyword evidence="3" id="KW-0998">Cell outer membrane</keyword>
<keyword evidence="6" id="KW-1185">Reference proteome</keyword>
<dbReference type="SUPFAM" id="SSF56935">
    <property type="entry name" value="Porins"/>
    <property type="match status" value="1"/>
</dbReference>
<evidence type="ECO:0000256" key="4">
    <source>
        <dbReference type="SAM" id="MobiDB-lite"/>
    </source>
</evidence>
<dbReference type="PANTHER" id="PTHR47234:SF1">
    <property type="entry name" value="TONB-DEPENDENT RECEPTOR"/>
    <property type="match status" value="1"/>
</dbReference>
<evidence type="ECO:0000256" key="2">
    <source>
        <dbReference type="ARBA" id="ARBA00023136"/>
    </source>
</evidence>
<dbReference type="EMBL" id="NISJ01000001">
    <property type="protein sequence ID" value="OWR01133.1"/>
    <property type="molecule type" value="Genomic_DNA"/>
</dbReference>
<dbReference type="AlphaFoldDB" id="A0A246K584"/>
<accession>A0A246K584</accession>
<feature type="region of interest" description="Disordered" evidence="4">
    <location>
        <begin position="391"/>
        <end position="418"/>
    </location>
</feature>
<dbReference type="GO" id="GO:0009279">
    <property type="term" value="C:cell outer membrane"/>
    <property type="evidence" value="ECO:0007669"/>
    <property type="project" value="UniProtKB-SubCell"/>
</dbReference>
<dbReference type="Gene3D" id="2.40.170.20">
    <property type="entry name" value="TonB-dependent receptor, beta-barrel domain"/>
    <property type="match status" value="1"/>
</dbReference>
<evidence type="ECO:0008006" key="7">
    <source>
        <dbReference type="Google" id="ProtNLM"/>
    </source>
</evidence>
<reference evidence="5 6" key="1">
    <citation type="journal article" date="2002" name="Int. J. Syst. Evol. Microbiol.">
        <title>Sphingopyxis witflariensis sp. nov., isolated from activated sludge.</title>
        <authorList>
            <person name="Kampfer P."/>
            <person name="Witzenberger R."/>
            <person name="Denner E.B."/>
            <person name="Busse H.J."/>
            <person name="Neef A."/>
        </authorList>
    </citation>
    <scope>NUCLEOTIDE SEQUENCE [LARGE SCALE GENOMIC DNA]</scope>
    <source>
        <strain evidence="5 6">DSM 14551</strain>
    </source>
</reference>
<comment type="caution">
    <text evidence="5">The sequence shown here is derived from an EMBL/GenBank/DDBJ whole genome shotgun (WGS) entry which is preliminary data.</text>
</comment>
<evidence type="ECO:0000313" key="5">
    <source>
        <dbReference type="EMBL" id="OWR01133.1"/>
    </source>
</evidence>
<evidence type="ECO:0000313" key="6">
    <source>
        <dbReference type="Proteomes" id="UP000197097"/>
    </source>
</evidence>
<evidence type="ECO:0000256" key="3">
    <source>
        <dbReference type="ARBA" id="ARBA00023237"/>
    </source>
</evidence>
<protein>
    <recommendedName>
        <fullName evidence="7">TonB-dependent receptor-like beta-barrel domain-containing protein</fullName>
    </recommendedName>
</protein>
<comment type="subcellular location">
    <subcellularLocation>
        <location evidence="1">Cell outer membrane</location>
    </subcellularLocation>
</comment>
<dbReference type="InterPro" id="IPR036942">
    <property type="entry name" value="Beta-barrel_TonB_sf"/>
</dbReference>
<organism evidence="5 6">
    <name type="scientific">Sphingopyxis witflariensis</name>
    <dbReference type="NCBI Taxonomy" id="173675"/>
    <lineage>
        <taxon>Bacteria</taxon>
        <taxon>Pseudomonadati</taxon>
        <taxon>Pseudomonadota</taxon>
        <taxon>Alphaproteobacteria</taxon>
        <taxon>Sphingomonadales</taxon>
        <taxon>Sphingomonadaceae</taxon>
        <taxon>Sphingopyxis</taxon>
    </lineage>
</organism>